<evidence type="ECO:0000259" key="1">
    <source>
        <dbReference type="SMART" id="SM00245"/>
    </source>
</evidence>
<evidence type="ECO:0000313" key="3">
    <source>
        <dbReference type="Proteomes" id="UP000004095"/>
    </source>
</evidence>
<dbReference type="eggNOG" id="COG0793">
    <property type="taxonomic scope" value="Bacteria"/>
</dbReference>
<evidence type="ECO:0000313" key="2">
    <source>
        <dbReference type="EMBL" id="EAY25710.1"/>
    </source>
</evidence>
<dbReference type="GO" id="GO:0004175">
    <property type="term" value="F:endopeptidase activity"/>
    <property type="evidence" value="ECO:0007669"/>
    <property type="project" value="TreeGrafter"/>
</dbReference>
<dbReference type="Proteomes" id="UP000004095">
    <property type="component" value="Unassembled WGS sequence"/>
</dbReference>
<dbReference type="InterPro" id="IPR005151">
    <property type="entry name" value="Tail-specific_protease"/>
</dbReference>
<dbReference type="GO" id="GO:0030288">
    <property type="term" value="C:outer membrane-bounded periplasmic space"/>
    <property type="evidence" value="ECO:0007669"/>
    <property type="project" value="TreeGrafter"/>
</dbReference>
<dbReference type="SUPFAM" id="SSF52096">
    <property type="entry name" value="ClpP/crotonase"/>
    <property type="match status" value="1"/>
</dbReference>
<dbReference type="Gene3D" id="3.30.750.44">
    <property type="match status" value="1"/>
</dbReference>
<accession>A1ZV54</accession>
<dbReference type="PANTHER" id="PTHR32060:SF30">
    <property type="entry name" value="CARBOXY-TERMINAL PROCESSING PROTEASE CTPA"/>
    <property type="match status" value="1"/>
</dbReference>
<dbReference type="GO" id="GO:0008236">
    <property type="term" value="F:serine-type peptidase activity"/>
    <property type="evidence" value="ECO:0007669"/>
    <property type="project" value="InterPro"/>
</dbReference>
<reference evidence="2 3" key="1">
    <citation type="submission" date="2007-01" db="EMBL/GenBank/DDBJ databases">
        <authorList>
            <person name="Haygood M."/>
            <person name="Podell S."/>
            <person name="Anderson C."/>
            <person name="Hopkinson B."/>
            <person name="Roe K."/>
            <person name="Barbeau K."/>
            <person name="Gaasterland T."/>
            <person name="Ferriera S."/>
            <person name="Johnson J."/>
            <person name="Kravitz S."/>
            <person name="Beeson K."/>
            <person name="Sutton G."/>
            <person name="Rogers Y.-H."/>
            <person name="Friedman R."/>
            <person name="Frazier M."/>
            <person name="Venter J.C."/>
        </authorList>
    </citation>
    <scope>NUCLEOTIDE SEQUENCE [LARGE SCALE GENOMIC DNA]</scope>
    <source>
        <strain evidence="2 3">ATCC 23134</strain>
    </source>
</reference>
<protein>
    <submittedName>
        <fullName evidence="2">Peptidase, S41 family</fullName>
    </submittedName>
</protein>
<dbReference type="Gene3D" id="3.90.226.10">
    <property type="entry name" value="2-enoyl-CoA Hydratase, Chain A, domain 1"/>
    <property type="match status" value="1"/>
</dbReference>
<gene>
    <name evidence="2" type="ORF">M23134_04884</name>
</gene>
<dbReference type="AlphaFoldDB" id="A1ZV54"/>
<dbReference type="SMART" id="SM00245">
    <property type="entry name" value="TSPc"/>
    <property type="match status" value="1"/>
</dbReference>
<dbReference type="PANTHER" id="PTHR32060">
    <property type="entry name" value="TAIL-SPECIFIC PROTEASE"/>
    <property type="match status" value="1"/>
</dbReference>
<name>A1ZV54_MICM2</name>
<feature type="domain" description="Tail specific protease" evidence="1">
    <location>
        <begin position="187"/>
        <end position="421"/>
    </location>
</feature>
<dbReference type="Pfam" id="PF03572">
    <property type="entry name" value="Peptidase_S41"/>
    <property type="match status" value="1"/>
</dbReference>
<proteinExistence type="predicted"/>
<dbReference type="CDD" id="cd07563">
    <property type="entry name" value="Peptidase_S41_IRBP"/>
    <property type="match status" value="1"/>
</dbReference>
<comment type="caution">
    <text evidence="2">The sequence shown here is derived from an EMBL/GenBank/DDBJ whole genome shotgun (WGS) entry which is preliminary data.</text>
</comment>
<dbReference type="EMBL" id="AAWS01000044">
    <property type="protein sequence ID" value="EAY25710.1"/>
    <property type="molecule type" value="Genomic_DNA"/>
</dbReference>
<organism evidence="2 3">
    <name type="scientific">Microscilla marina ATCC 23134</name>
    <dbReference type="NCBI Taxonomy" id="313606"/>
    <lineage>
        <taxon>Bacteria</taxon>
        <taxon>Pseudomonadati</taxon>
        <taxon>Bacteroidota</taxon>
        <taxon>Cytophagia</taxon>
        <taxon>Cytophagales</taxon>
        <taxon>Microscillaceae</taxon>
        <taxon>Microscilla</taxon>
    </lineage>
</organism>
<sequence>MIDGFAQKKTVPQPLSNTDKLYGLSLFWQEVNYNFAFFHQVPQLDWDKTYRQYIPKALAAKSTKAYYDVLKQFCALLQDGHTNVYYPPPIRKQLAYPKLKLVAIGKRAFVRNVDKSLATKIPVGSEILAVNTQPVKMYVQQHKLPYIASSTQYVRWDRGIRTMLQGKKGDRVHLKVKQPSGKILKIKLPRDRTGVQWVKPIKRPALLEFKWLEGQIAYLAINSFSNNRIQKEFPVLLPKLYQAKGVIIDVRKNGGGNSNNASFIVKHFTEQKILLGARWQTREHRAAYKAWGKFVNEAMQKKPHYQLSEWEANALKYYQKKVWHIGDTSRTSNDITAKKVKVPLVVLTSYHTGSAAEDFLIYLDNIKRATRVGQKTYGSTGQPLMFDLPGGGKARVCTKNDTYPNGKEFVGYGIIPHTEIAPTVQNYINNEDVVLRKSIEVLKAKMKK</sequence>
<keyword evidence="3" id="KW-1185">Reference proteome</keyword>
<dbReference type="GO" id="GO:0007165">
    <property type="term" value="P:signal transduction"/>
    <property type="evidence" value="ECO:0007669"/>
    <property type="project" value="TreeGrafter"/>
</dbReference>
<dbReference type="InterPro" id="IPR029045">
    <property type="entry name" value="ClpP/crotonase-like_dom_sf"/>
</dbReference>
<dbReference type="GO" id="GO:0006508">
    <property type="term" value="P:proteolysis"/>
    <property type="evidence" value="ECO:0007669"/>
    <property type="project" value="InterPro"/>
</dbReference>